<dbReference type="GO" id="GO:0030163">
    <property type="term" value="P:protein catabolic process"/>
    <property type="evidence" value="ECO:0007669"/>
    <property type="project" value="InterPro"/>
</dbReference>
<dbReference type="SUPFAM" id="SSF54736">
    <property type="entry name" value="ClpS-like"/>
    <property type="match status" value="1"/>
</dbReference>
<dbReference type="AlphaFoldDB" id="A0A7S6WQX1"/>
<proteinExistence type="inferred from homology"/>
<dbReference type="Gene3D" id="3.30.1390.10">
    <property type="match status" value="1"/>
</dbReference>
<sequence length="101" mass="11480">MEAKKQLQKGTIISEKLKEPDNYKIILINDDYTPMDFVVAILIELFNKSPEEAEILMMKVHNTGEAVIGVYVYDIATTKCFQVLTAAKNNGFPLQCRIEKL</sequence>
<dbReference type="PANTHER" id="PTHR33473">
    <property type="entry name" value="ATP-DEPENDENT CLP PROTEASE ADAPTER PROTEIN CLPS1, CHLOROPLASTIC"/>
    <property type="match status" value="1"/>
</dbReference>
<dbReference type="GeneID" id="301088893"/>
<feature type="domain" description="Adaptor protein ClpS core" evidence="2">
    <location>
        <begin position="18"/>
        <end position="96"/>
    </location>
</feature>
<dbReference type="InterPro" id="IPR022935">
    <property type="entry name" value="ClpS"/>
</dbReference>
<protein>
    <recommendedName>
        <fullName evidence="1">ATP-dependent Clp protease adapter protein ClpS</fullName>
    </recommendedName>
</protein>
<evidence type="ECO:0000313" key="4">
    <source>
        <dbReference type="Proteomes" id="UP000593915"/>
    </source>
</evidence>
<dbReference type="Pfam" id="PF02617">
    <property type="entry name" value="ClpS"/>
    <property type="match status" value="1"/>
</dbReference>
<dbReference type="InterPro" id="IPR014719">
    <property type="entry name" value="Ribosomal_bL12_C/ClpS-like"/>
</dbReference>
<name>A0A7S6WQX1_9SPIR</name>
<accession>A0A7S6WQX1</accession>
<keyword evidence="3" id="KW-0378">Hydrolase</keyword>
<dbReference type="PANTHER" id="PTHR33473:SF19">
    <property type="entry name" value="ATP-DEPENDENT CLP PROTEASE ADAPTER PROTEIN CLPS"/>
    <property type="match status" value="1"/>
</dbReference>
<evidence type="ECO:0000259" key="2">
    <source>
        <dbReference type="Pfam" id="PF02617"/>
    </source>
</evidence>
<dbReference type="RefSeq" id="WP_020963960.1">
    <property type="nucleotide sequence ID" value="NZ_CP045670.1"/>
</dbReference>
<evidence type="ECO:0000256" key="1">
    <source>
        <dbReference type="HAMAP-Rule" id="MF_00302"/>
    </source>
</evidence>
<dbReference type="GO" id="GO:0008233">
    <property type="term" value="F:peptidase activity"/>
    <property type="evidence" value="ECO:0007669"/>
    <property type="project" value="UniProtKB-KW"/>
</dbReference>
<comment type="similarity">
    <text evidence="1">Belongs to the ClpS family.</text>
</comment>
<comment type="subunit">
    <text evidence="1">Binds to the N-terminal domain of the chaperone ClpA.</text>
</comment>
<gene>
    <name evidence="1" type="primary">clpS</name>
    <name evidence="3" type="ORF">IFE08_04680</name>
</gene>
<dbReference type="FunFam" id="3.30.1390.10:FF:000002">
    <property type="entry name" value="ATP-dependent Clp protease adapter protein ClpS"/>
    <property type="match status" value="1"/>
</dbReference>
<comment type="function">
    <text evidence="1">Involved in the modulation of the specificity of the ClpAP-mediated ATP-dependent protein degradation.</text>
</comment>
<keyword evidence="3" id="KW-0645">Protease</keyword>
<organism evidence="3 4">
    <name type="scientific">Treponema pedis</name>
    <dbReference type="NCBI Taxonomy" id="409322"/>
    <lineage>
        <taxon>Bacteria</taxon>
        <taxon>Pseudomonadati</taxon>
        <taxon>Spirochaetota</taxon>
        <taxon>Spirochaetia</taxon>
        <taxon>Spirochaetales</taxon>
        <taxon>Treponemataceae</taxon>
        <taxon>Treponema</taxon>
    </lineage>
</organism>
<dbReference type="HAMAP" id="MF_00302">
    <property type="entry name" value="ClpS"/>
    <property type="match status" value="1"/>
</dbReference>
<reference evidence="3 4" key="1">
    <citation type="submission" date="2020-09" db="EMBL/GenBank/DDBJ databases">
        <title>Characterization of Treponema spp. from bovine digital dermatitis in Korea.</title>
        <authorList>
            <person name="Espiritu H.M."/>
            <person name="Cho Y.I."/>
            <person name="Mamuad L."/>
        </authorList>
    </citation>
    <scope>NUCLEOTIDE SEQUENCE [LARGE SCALE GENOMIC DNA]</scope>
    <source>
        <strain evidence="3 4">KS1</strain>
    </source>
</reference>
<dbReference type="Proteomes" id="UP000593915">
    <property type="component" value="Chromosome"/>
</dbReference>
<evidence type="ECO:0000313" key="3">
    <source>
        <dbReference type="EMBL" id="QOW61676.1"/>
    </source>
</evidence>
<dbReference type="GO" id="GO:0006508">
    <property type="term" value="P:proteolysis"/>
    <property type="evidence" value="ECO:0007669"/>
    <property type="project" value="UniProtKB-UniRule"/>
</dbReference>
<dbReference type="InterPro" id="IPR003769">
    <property type="entry name" value="ClpS_core"/>
</dbReference>
<dbReference type="EMBL" id="CP061839">
    <property type="protein sequence ID" value="QOW61676.1"/>
    <property type="molecule type" value="Genomic_DNA"/>
</dbReference>